<protein>
    <submittedName>
        <fullName evidence="2">Uncharacterized protein</fullName>
    </submittedName>
</protein>
<gene>
    <name evidence="2" type="ORF">K450DRAFT_302285</name>
</gene>
<dbReference type="Proteomes" id="UP001206595">
    <property type="component" value="Unassembled WGS sequence"/>
</dbReference>
<feature type="transmembrane region" description="Helical" evidence="1">
    <location>
        <begin position="130"/>
        <end position="153"/>
    </location>
</feature>
<proteinExistence type="predicted"/>
<feature type="transmembrane region" description="Helical" evidence="1">
    <location>
        <begin position="92"/>
        <end position="110"/>
    </location>
</feature>
<evidence type="ECO:0000256" key="1">
    <source>
        <dbReference type="SAM" id="Phobius"/>
    </source>
</evidence>
<dbReference type="GeneID" id="75919111"/>
<keyword evidence="1" id="KW-0812">Transmembrane</keyword>
<sequence>MHLYKILLLTDQQLNRGSSSIDNTETIDREYATLAEEVKTKYNAVVEEMFKHKYSNATQNHGKDAEAVTLDIVKIVDKNSNPQPSSVSGSPSPSHLIIVLLILLFAFWSVRISLQQDLSGIKSSLEELIILSLLFLFLSTIWLVAIGIVWLIVTAALCS</sequence>
<dbReference type="RefSeq" id="XP_051442053.1">
    <property type="nucleotide sequence ID" value="XM_051593769.1"/>
</dbReference>
<name>A0AAD5HBP6_UMBRA</name>
<dbReference type="EMBL" id="MU620946">
    <property type="protein sequence ID" value="KAI8577049.1"/>
    <property type="molecule type" value="Genomic_DNA"/>
</dbReference>
<reference evidence="2" key="1">
    <citation type="submission" date="2021-06" db="EMBL/GenBank/DDBJ databases">
        <authorList>
            <consortium name="DOE Joint Genome Institute"/>
            <person name="Mondo S.J."/>
            <person name="Amses K.R."/>
            <person name="Simmons D.R."/>
            <person name="Longcore J.E."/>
            <person name="Seto K."/>
            <person name="Alves G.H."/>
            <person name="Bonds A.E."/>
            <person name="Quandt C.A."/>
            <person name="Davis W.J."/>
            <person name="Chang Y."/>
            <person name="Letcher P.M."/>
            <person name="Powell M.J."/>
            <person name="Kuo A."/>
            <person name="Labutti K."/>
            <person name="Pangilinan J."/>
            <person name="Andreopoulos W."/>
            <person name="Tritt A."/>
            <person name="Riley R."/>
            <person name="Hundley H."/>
            <person name="Johnson J."/>
            <person name="Lipzen A."/>
            <person name="Barry K."/>
            <person name="Berbee M.L."/>
            <person name="Buchler N.E."/>
            <person name="Grigoriev I.V."/>
            <person name="Spatafora J.W."/>
            <person name="Stajich J.E."/>
            <person name="James T.Y."/>
        </authorList>
    </citation>
    <scope>NUCLEOTIDE SEQUENCE</scope>
    <source>
        <strain evidence="2">AG</strain>
    </source>
</reference>
<keyword evidence="1" id="KW-0472">Membrane</keyword>
<dbReference type="AlphaFoldDB" id="A0AAD5HBP6"/>
<organism evidence="2 3">
    <name type="scientific">Umbelopsis ramanniana AG</name>
    <dbReference type="NCBI Taxonomy" id="1314678"/>
    <lineage>
        <taxon>Eukaryota</taxon>
        <taxon>Fungi</taxon>
        <taxon>Fungi incertae sedis</taxon>
        <taxon>Mucoromycota</taxon>
        <taxon>Mucoromycotina</taxon>
        <taxon>Umbelopsidomycetes</taxon>
        <taxon>Umbelopsidales</taxon>
        <taxon>Umbelopsidaceae</taxon>
        <taxon>Umbelopsis</taxon>
    </lineage>
</organism>
<evidence type="ECO:0000313" key="2">
    <source>
        <dbReference type="EMBL" id="KAI8577049.1"/>
    </source>
</evidence>
<comment type="caution">
    <text evidence="2">The sequence shown here is derived from an EMBL/GenBank/DDBJ whole genome shotgun (WGS) entry which is preliminary data.</text>
</comment>
<evidence type="ECO:0000313" key="3">
    <source>
        <dbReference type="Proteomes" id="UP001206595"/>
    </source>
</evidence>
<keyword evidence="3" id="KW-1185">Reference proteome</keyword>
<accession>A0AAD5HBP6</accession>
<reference evidence="2" key="2">
    <citation type="journal article" date="2022" name="Proc. Natl. Acad. Sci. U.S.A.">
        <title>Diploid-dominant life cycles characterize the early evolution of Fungi.</title>
        <authorList>
            <person name="Amses K.R."/>
            <person name="Simmons D.R."/>
            <person name="Longcore J.E."/>
            <person name="Mondo S.J."/>
            <person name="Seto K."/>
            <person name="Jeronimo G.H."/>
            <person name="Bonds A.E."/>
            <person name="Quandt C.A."/>
            <person name="Davis W.J."/>
            <person name="Chang Y."/>
            <person name="Federici B.A."/>
            <person name="Kuo A."/>
            <person name="LaButti K."/>
            <person name="Pangilinan J."/>
            <person name="Andreopoulos W."/>
            <person name="Tritt A."/>
            <person name="Riley R."/>
            <person name="Hundley H."/>
            <person name="Johnson J."/>
            <person name="Lipzen A."/>
            <person name="Barry K."/>
            <person name="Lang B.F."/>
            <person name="Cuomo C.A."/>
            <person name="Buchler N.E."/>
            <person name="Grigoriev I.V."/>
            <person name="Spatafora J.W."/>
            <person name="Stajich J.E."/>
            <person name="James T.Y."/>
        </authorList>
    </citation>
    <scope>NUCLEOTIDE SEQUENCE</scope>
    <source>
        <strain evidence="2">AG</strain>
    </source>
</reference>
<keyword evidence="1" id="KW-1133">Transmembrane helix</keyword>